<sequence length="73" mass="7739">MIIMNKLIIPAIIGIFGLAPGTVTANAAESTTTSFSVQILKKKPKALKYGLKHGLKKGLKHGLKKGRINGGKK</sequence>
<evidence type="ECO:0000313" key="1">
    <source>
        <dbReference type="EMBL" id="PNC99916.1"/>
    </source>
</evidence>
<evidence type="ECO:0000313" key="2">
    <source>
        <dbReference type="Proteomes" id="UP000236075"/>
    </source>
</evidence>
<organism evidence="1 2">
    <name type="scientific">Akkermansia muciniphila</name>
    <dbReference type="NCBI Taxonomy" id="239935"/>
    <lineage>
        <taxon>Bacteria</taxon>
        <taxon>Pseudomonadati</taxon>
        <taxon>Verrucomicrobiota</taxon>
        <taxon>Verrucomicrobiia</taxon>
        <taxon>Verrucomicrobiales</taxon>
        <taxon>Akkermansiaceae</taxon>
        <taxon>Akkermansia</taxon>
    </lineage>
</organism>
<comment type="caution">
    <text evidence="1">The sequence shown here is derived from an EMBL/GenBank/DDBJ whole genome shotgun (WGS) entry which is preliminary data.</text>
</comment>
<accession>A0A2N8IVU8</accession>
<gene>
    <name evidence="1" type="ORF">CXT95_10930</name>
</gene>
<dbReference type="Proteomes" id="UP000236075">
    <property type="component" value="Unassembled WGS sequence"/>
</dbReference>
<name>A0A2N8IVU8_9BACT</name>
<dbReference type="AlphaFoldDB" id="A0A2N8IVU8"/>
<protein>
    <submittedName>
        <fullName evidence="1">Uncharacterized protein</fullName>
    </submittedName>
</protein>
<proteinExistence type="predicted"/>
<reference evidence="1 2" key="1">
    <citation type="journal article" date="2017" name="BMC Genomics">
        <title>Genome sequencing of 39 Akkermansia muciniphila isolates reveals its population structure, genomic and functional diverisity, and global distribution in mammalian gut microbiotas.</title>
        <authorList>
            <person name="Guo X."/>
            <person name="Li S."/>
            <person name="Zhang J."/>
            <person name="Wu F."/>
            <person name="Li X."/>
            <person name="Wu D."/>
            <person name="Zhang M."/>
            <person name="Ou Z."/>
            <person name="Jie Z."/>
            <person name="Yan Q."/>
            <person name="Li P."/>
            <person name="Yi J."/>
            <person name="Peng Y."/>
        </authorList>
    </citation>
    <scope>NUCLEOTIDE SEQUENCE [LARGE SCALE GENOMIC DNA]</scope>
    <source>
        <strain evidence="1 2">GP28</strain>
    </source>
</reference>
<dbReference type="EMBL" id="PJLB01000012">
    <property type="protein sequence ID" value="PNC99916.1"/>
    <property type="molecule type" value="Genomic_DNA"/>
</dbReference>